<protein>
    <submittedName>
        <fullName evidence="1">Type VI secretion protein VasB-1</fullName>
    </submittedName>
</protein>
<gene>
    <name evidence="1" type="ORF">ERJ77_24685</name>
</gene>
<feature type="non-terminal residue" evidence="1">
    <location>
        <position position="42"/>
    </location>
</feature>
<comment type="caution">
    <text evidence="1">The sequence shown here is derived from an EMBL/GenBank/DDBJ whole genome shotgun (WGS) entry which is preliminary data.</text>
</comment>
<sequence>MQEFVVSRFAYGAFEGQLEKAWQLFKHQAHLKGQRPEVRFSA</sequence>
<dbReference type="EMBL" id="SCLC01001152">
    <property type="protein sequence ID" value="MBF4437623.1"/>
    <property type="molecule type" value="Genomic_DNA"/>
</dbReference>
<accession>A0AAW4BRM4</accession>
<reference evidence="1" key="1">
    <citation type="journal article" date="2021" name="PeerJ">
        <title>Analysis of 44 Vibrio anguillarum genomes reveals high genetic diversity.</title>
        <authorList>
            <person name="Hansen M.J."/>
            <person name="Dalsgaard I."/>
        </authorList>
    </citation>
    <scope>NUCLEOTIDE SEQUENCE</scope>
    <source>
        <strain evidence="1">850617-1/1</strain>
    </source>
</reference>
<dbReference type="AlphaFoldDB" id="A0AAW4BRM4"/>
<organism evidence="1 2">
    <name type="scientific">Vibrio anguillarum</name>
    <name type="common">Listonella anguillarum</name>
    <dbReference type="NCBI Taxonomy" id="55601"/>
    <lineage>
        <taxon>Bacteria</taxon>
        <taxon>Pseudomonadati</taxon>
        <taxon>Pseudomonadota</taxon>
        <taxon>Gammaproteobacteria</taxon>
        <taxon>Vibrionales</taxon>
        <taxon>Vibrionaceae</taxon>
        <taxon>Vibrio</taxon>
    </lineage>
</organism>
<dbReference type="Proteomes" id="UP000786185">
    <property type="component" value="Unassembled WGS sequence"/>
</dbReference>
<evidence type="ECO:0000313" key="1">
    <source>
        <dbReference type="EMBL" id="MBF4437623.1"/>
    </source>
</evidence>
<evidence type="ECO:0000313" key="2">
    <source>
        <dbReference type="Proteomes" id="UP000786185"/>
    </source>
</evidence>
<proteinExistence type="predicted"/>
<name>A0AAW4BRM4_VIBAN</name>